<dbReference type="EMBL" id="AMCI01005159">
    <property type="protein sequence ID" value="EJW96691.1"/>
    <property type="molecule type" value="Genomic_DNA"/>
</dbReference>
<protein>
    <submittedName>
        <fullName evidence="2">Secreted protein</fullName>
    </submittedName>
</protein>
<reference evidence="2" key="1">
    <citation type="journal article" date="2012" name="PLoS ONE">
        <title>Gene sets for utilization of primary and secondary nutrition supplies in the distal gut of endangered iberian lynx.</title>
        <authorList>
            <person name="Alcaide M."/>
            <person name="Messina E."/>
            <person name="Richter M."/>
            <person name="Bargiela R."/>
            <person name="Peplies J."/>
            <person name="Huws S.A."/>
            <person name="Newbold C.J."/>
            <person name="Golyshin P.N."/>
            <person name="Simon M.A."/>
            <person name="Lopez G."/>
            <person name="Yakimov M.M."/>
            <person name="Ferrer M."/>
        </authorList>
    </citation>
    <scope>NUCLEOTIDE SEQUENCE</scope>
</reference>
<evidence type="ECO:0000313" key="2">
    <source>
        <dbReference type="EMBL" id="EJW96691.1"/>
    </source>
</evidence>
<organism evidence="2">
    <name type="scientific">gut metagenome</name>
    <dbReference type="NCBI Taxonomy" id="749906"/>
    <lineage>
        <taxon>unclassified sequences</taxon>
        <taxon>metagenomes</taxon>
        <taxon>organismal metagenomes</taxon>
    </lineage>
</organism>
<dbReference type="InterPro" id="IPR026444">
    <property type="entry name" value="Secre_tail"/>
</dbReference>
<feature type="domain" description="Secretion system C-terminal sorting" evidence="1">
    <location>
        <begin position="178"/>
        <end position="238"/>
    </location>
</feature>
<dbReference type="Pfam" id="PF18962">
    <property type="entry name" value="Por_Secre_tail"/>
    <property type="match status" value="1"/>
</dbReference>
<evidence type="ECO:0000259" key="1">
    <source>
        <dbReference type="Pfam" id="PF18962"/>
    </source>
</evidence>
<gene>
    <name evidence="2" type="ORF">EVA_15200</name>
</gene>
<sequence>MKKFFSLLAVALCSFTSVLAQVTVKNGDEVINDGDIITYYATESIDEYEGDTSVVAGPQEDPTFWPAQEGNLSITVTAPQKAFGKLKWCAITASCEEIEQEITTRSTKTTADFPIPMELHAEFNPGQYDNYVVGVELKNGLTRIMSFYINYVYDAEHASSIEGVTANQTQVVFTGNALNCQFANAASRTVQVYSLDGKLVKSVATSQAQATISLNDLQQGVYVYSVAEGGQKVKSGKVVLK</sequence>
<accession>J9FP34</accession>
<comment type="caution">
    <text evidence="2">The sequence shown here is derived from an EMBL/GenBank/DDBJ whole genome shotgun (WGS) entry which is preliminary data.</text>
</comment>
<name>J9FP34_9ZZZZ</name>
<dbReference type="NCBIfam" id="TIGR04183">
    <property type="entry name" value="Por_Secre_tail"/>
    <property type="match status" value="1"/>
</dbReference>
<proteinExistence type="predicted"/>
<dbReference type="AlphaFoldDB" id="J9FP34"/>